<evidence type="ECO:0000256" key="6">
    <source>
        <dbReference type="ARBA" id="ARBA00023136"/>
    </source>
</evidence>
<dbReference type="PANTHER" id="PTHR30026">
    <property type="entry name" value="OUTER MEMBRANE PROTEIN TOLC"/>
    <property type="match status" value="1"/>
</dbReference>
<dbReference type="InterPro" id="IPR051906">
    <property type="entry name" value="TolC-like"/>
</dbReference>
<keyword evidence="3" id="KW-0813">Transport</keyword>
<dbReference type="Proteomes" id="UP000265926">
    <property type="component" value="Unassembled WGS sequence"/>
</dbReference>
<evidence type="ECO:0000256" key="5">
    <source>
        <dbReference type="ARBA" id="ARBA00022692"/>
    </source>
</evidence>
<dbReference type="AlphaFoldDB" id="A0A399T236"/>
<evidence type="ECO:0000313" key="10">
    <source>
        <dbReference type="Proteomes" id="UP000265926"/>
    </source>
</evidence>
<gene>
    <name evidence="9" type="ORF">D1614_03910</name>
</gene>
<evidence type="ECO:0000256" key="8">
    <source>
        <dbReference type="SAM" id="Coils"/>
    </source>
</evidence>
<dbReference type="Pfam" id="PF02321">
    <property type="entry name" value="OEP"/>
    <property type="match status" value="1"/>
</dbReference>
<evidence type="ECO:0000256" key="1">
    <source>
        <dbReference type="ARBA" id="ARBA00004442"/>
    </source>
</evidence>
<organism evidence="9 10">
    <name type="scientific">Maribellus luteus</name>
    <dbReference type="NCBI Taxonomy" id="2305463"/>
    <lineage>
        <taxon>Bacteria</taxon>
        <taxon>Pseudomonadati</taxon>
        <taxon>Bacteroidota</taxon>
        <taxon>Bacteroidia</taxon>
        <taxon>Marinilabiliales</taxon>
        <taxon>Prolixibacteraceae</taxon>
        <taxon>Maribellus</taxon>
    </lineage>
</organism>
<evidence type="ECO:0000256" key="7">
    <source>
        <dbReference type="ARBA" id="ARBA00023237"/>
    </source>
</evidence>
<keyword evidence="5" id="KW-0812">Transmembrane</keyword>
<evidence type="ECO:0000256" key="2">
    <source>
        <dbReference type="ARBA" id="ARBA00007613"/>
    </source>
</evidence>
<name>A0A399T236_9BACT</name>
<protein>
    <submittedName>
        <fullName evidence="9">TolC family protein</fullName>
    </submittedName>
</protein>
<dbReference type="Gene3D" id="1.20.1600.10">
    <property type="entry name" value="Outer membrane efflux proteins (OEP)"/>
    <property type="match status" value="1"/>
</dbReference>
<dbReference type="EMBL" id="QWGR01000002">
    <property type="protein sequence ID" value="RIJ49898.1"/>
    <property type="molecule type" value="Genomic_DNA"/>
</dbReference>
<dbReference type="GO" id="GO:1990281">
    <property type="term" value="C:efflux pump complex"/>
    <property type="evidence" value="ECO:0007669"/>
    <property type="project" value="TreeGrafter"/>
</dbReference>
<keyword evidence="10" id="KW-1185">Reference proteome</keyword>
<dbReference type="InterPro" id="IPR003423">
    <property type="entry name" value="OMP_efflux"/>
</dbReference>
<dbReference type="SUPFAM" id="SSF56954">
    <property type="entry name" value="Outer membrane efflux proteins (OEP)"/>
    <property type="match status" value="1"/>
</dbReference>
<dbReference type="OrthoDB" id="9771205at2"/>
<comment type="caution">
    <text evidence="9">The sequence shown here is derived from an EMBL/GenBank/DDBJ whole genome shotgun (WGS) entry which is preliminary data.</text>
</comment>
<comment type="similarity">
    <text evidence="2">Belongs to the outer membrane factor (OMF) (TC 1.B.17) family.</text>
</comment>
<reference evidence="9 10" key="1">
    <citation type="submission" date="2018-08" db="EMBL/GenBank/DDBJ databases">
        <title>Pallidiluteibacterium maritimus gen. nov., sp. nov., isolated from coastal sediment.</title>
        <authorList>
            <person name="Zhou L.Y."/>
        </authorList>
    </citation>
    <scope>NUCLEOTIDE SEQUENCE [LARGE SCALE GENOMIC DNA]</scope>
    <source>
        <strain evidence="9 10">XSD2</strain>
    </source>
</reference>
<evidence type="ECO:0000313" key="9">
    <source>
        <dbReference type="EMBL" id="RIJ49898.1"/>
    </source>
</evidence>
<keyword evidence="7" id="KW-0998">Cell outer membrane</keyword>
<keyword evidence="8" id="KW-0175">Coiled coil</keyword>
<dbReference type="GO" id="GO:0015288">
    <property type="term" value="F:porin activity"/>
    <property type="evidence" value="ECO:0007669"/>
    <property type="project" value="TreeGrafter"/>
</dbReference>
<evidence type="ECO:0000256" key="3">
    <source>
        <dbReference type="ARBA" id="ARBA00022448"/>
    </source>
</evidence>
<feature type="coiled-coil region" evidence="8">
    <location>
        <begin position="359"/>
        <end position="422"/>
    </location>
</feature>
<dbReference type="PANTHER" id="PTHR30026:SF20">
    <property type="entry name" value="OUTER MEMBRANE PROTEIN TOLC"/>
    <property type="match status" value="1"/>
</dbReference>
<comment type="subcellular location">
    <subcellularLocation>
        <location evidence="1">Cell outer membrane</location>
    </subcellularLocation>
</comment>
<proteinExistence type="inferred from homology"/>
<dbReference type="GO" id="GO:0009279">
    <property type="term" value="C:cell outer membrane"/>
    <property type="evidence" value="ECO:0007669"/>
    <property type="project" value="UniProtKB-SubCell"/>
</dbReference>
<evidence type="ECO:0000256" key="4">
    <source>
        <dbReference type="ARBA" id="ARBA00022452"/>
    </source>
</evidence>
<sequence>MWFRESIFLFQVKQKTFMMNRFKYQISNLPRISNTLLIVALLAAPFFTAAQEVYDLNRCIATGLERNFSIKIARTQEQQAENNYTKGNAGFLPYVTSTNRFGGTLNNTNQSLATGDDNVNKGVHNMTGSANVNLDVTLFRGFNVQTTYEKLNQLKQMGGLNTQMNMENLIAKIISEYYLYVQQLNLNKNLVYAVELSRERVRIDEARYLLGSSSKLELLQSMVYLNADSSRLANQNEAIVASQVRLKKLMSVERLEDELEVKDSAIQINDNLQYQALLDQTLSNNTSLLIAAKDQVISELDYKIIASRAYPYLNASTGYNFSHNRYGAGSVKNQTVNGLNYGLTLGIDIFDGFTRRLEKTNARLNIETQQYQYQQVEQEVKADLLTIYYSYENNLKLLELEKQNLEVAKENLEIALERYKLGDLSGLELREVQKSLLDAEERLISIQYLTKVAEISLQQIAGNIMVYYQ</sequence>
<accession>A0A399T236</accession>
<keyword evidence="4" id="KW-1134">Transmembrane beta strand</keyword>
<keyword evidence="6" id="KW-0472">Membrane</keyword>
<dbReference type="GO" id="GO:0015562">
    <property type="term" value="F:efflux transmembrane transporter activity"/>
    <property type="evidence" value="ECO:0007669"/>
    <property type="project" value="InterPro"/>
</dbReference>